<keyword evidence="4" id="KW-1185">Reference proteome</keyword>
<dbReference type="OrthoDB" id="44015at2759"/>
<dbReference type="SUPFAM" id="SSF48464">
    <property type="entry name" value="ENTH/VHS domain"/>
    <property type="match status" value="1"/>
</dbReference>
<dbReference type="InterPro" id="IPR011417">
    <property type="entry name" value="ANTH_dom"/>
</dbReference>
<dbReference type="GO" id="GO:0006900">
    <property type="term" value="P:vesicle budding from membrane"/>
    <property type="evidence" value="ECO:0007669"/>
    <property type="project" value="TreeGrafter"/>
</dbReference>
<feature type="compositionally biased region" description="Low complexity" evidence="1">
    <location>
        <begin position="671"/>
        <end position="701"/>
    </location>
</feature>
<evidence type="ECO:0000256" key="1">
    <source>
        <dbReference type="SAM" id="MobiDB-lite"/>
    </source>
</evidence>
<dbReference type="GO" id="GO:0005905">
    <property type="term" value="C:clathrin-coated pit"/>
    <property type="evidence" value="ECO:0007669"/>
    <property type="project" value="TreeGrafter"/>
</dbReference>
<evidence type="ECO:0000259" key="2">
    <source>
        <dbReference type="PROSITE" id="PS50942"/>
    </source>
</evidence>
<feature type="region of interest" description="Disordered" evidence="1">
    <location>
        <begin position="278"/>
        <end position="319"/>
    </location>
</feature>
<dbReference type="EMBL" id="KZ303505">
    <property type="protein sequence ID" value="PIA15723.1"/>
    <property type="molecule type" value="Genomic_DNA"/>
</dbReference>
<dbReference type="Gene3D" id="1.20.58.150">
    <property type="entry name" value="ANTH domain"/>
    <property type="match status" value="1"/>
</dbReference>
<evidence type="ECO:0000313" key="4">
    <source>
        <dbReference type="Proteomes" id="UP000242474"/>
    </source>
</evidence>
<dbReference type="SUPFAM" id="SSF89009">
    <property type="entry name" value="GAT-like domain"/>
    <property type="match status" value="1"/>
</dbReference>
<dbReference type="PANTHER" id="PTHR22951:SF5">
    <property type="entry name" value="PHOSPHATIDYLINOSITOL-BINDING CLATHRIN ASSEMBLY PROTEIN LAP"/>
    <property type="match status" value="1"/>
</dbReference>
<dbReference type="Proteomes" id="UP000242474">
    <property type="component" value="Unassembled WGS sequence"/>
</dbReference>
<dbReference type="InterPro" id="IPR045192">
    <property type="entry name" value="AP180-like"/>
</dbReference>
<dbReference type="GO" id="GO:0005546">
    <property type="term" value="F:phosphatidylinositol-4,5-bisphosphate binding"/>
    <property type="evidence" value="ECO:0007669"/>
    <property type="project" value="TreeGrafter"/>
</dbReference>
<evidence type="ECO:0000313" key="3">
    <source>
        <dbReference type="EMBL" id="PIA15723.1"/>
    </source>
</evidence>
<feature type="region of interest" description="Disordered" evidence="1">
    <location>
        <begin position="671"/>
        <end position="708"/>
    </location>
</feature>
<dbReference type="SMART" id="SM00273">
    <property type="entry name" value="ENTH"/>
    <property type="match status" value="1"/>
</dbReference>
<dbReference type="GO" id="GO:0072583">
    <property type="term" value="P:clathrin-dependent endocytosis"/>
    <property type="evidence" value="ECO:0007669"/>
    <property type="project" value="InterPro"/>
</dbReference>
<dbReference type="GO" id="GO:0000149">
    <property type="term" value="F:SNARE binding"/>
    <property type="evidence" value="ECO:0007669"/>
    <property type="project" value="TreeGrafter"/>
</dbReference>
<dbReference type="InterPro" id="IPR008942">
    <property type="entry name" value="ENTH_VHS"/>
</dbReference>
<dbReference type="InterPro" id="IPR014712">
    <property type="entry name" value="ANTH_dom_sf"/>
</dbReference>
<sequence>MEKAVHKATRKDAVHPKQKHVDTLIQMTLSGGSMEELFMLVQDRFSEANWVISFKALILVHILMHEGGGPVMYDYLIRRPNTLDMTRFRDRHGTKGVSEFEQSKNVRSYAAYLNDKVLAYKAIRIDHVTQRNPNGSQIFTKTPTDIKFMLLEVSTVQKQLHSVLKNRFDSDTLDNETTFSAFRYCLRDMLKLFQVMNFGVMKMLKVYFDMEEGDMRRALDLYKRFVKLTDRTDEYLKIARQFEAIFGFSIPKLNHAPLSLSKALDDFLNMPADERKSTISAMKNAPKESVAARSAGGGKGGTGNSSNAKMGPNGRTKPDYGLRLKPELLALVNASPPQSAISGTVKSTLSTTRDKGVQKHKAPISPLAGAASSMTTLDQPESARTEDSGTAAKRAATTKEIDFIDFFSSIDDNATSAASNVAAPEAAAGPAVNTGSVGSGPAQQGTMSDFDMMFMALSNPFATSNGGGFDPLAAQNAQQQIQQQQQLQQPQLQNMMAGISGSPYSTMGSTNIASSIPVASIQQNPQQFNAFSGPSAELANTNMILAGGSNMTPNPAQQQMTFQTPQPQQDHSGNGSGYVDVSANNPFRQSMFPTMSDTTSQQALMVSQMAQMNLQQQSQQLQPTYNPFVQRQTMYMDDSVSGSLPAFQQPQATTFSIANTESSSQYAQFNTTLGNTSNNTGAATTGYQPQQQQQQQQQQQPMSQLSQPVVGAHNLQAAMNNGNFANFDFFK</sequence>
<protein>
    <submittedName>
        <fullName evidence="3">ANTH-domain-containing protein</fullName>
    </submittedName>
</protein>
<proteinExistence type="predicted"/>
<feature type="compositionally biased region" description="Low complexity" evidence="1">
    <location>
        <begin position="557"/>
        <end position="569"/>
    </location>
</feature>
<organism evidence="3 4">
    <name type="scientific">Coemansia reversa (strain ATCC 12441 / NRRL 1564)</name>
    <dbReference type="NCBI Taxonomy" id="763665"/>
    <lineage>
        <taxon>Eukaryota</taxon>
        <taxon>Fungi</taxon>
        <taxon>Fungi incertae sedis</taxon>
        <taxon>Zoopagomycota</taxon>
        <taxon>Kickxellomycotina</taxon>
        <taxon>Kickxellomycetes</taxon>
        <taxon>Kickxellales</taxon>
        <taxon>Kickxellaceae</taxon>
        <taxon>Coemansia</taxon>
    </lineage>
</organism>
<feature type="region of interest" description="Disordered" evidence="1">
    <location>
        <begin position="555"/>
        <end position="576"/>
    </location>
</feature>
<dbReference type="STRING" id="763665.A0A2G5B9M6"/>
<dbReference type="GO" id="GO:0030136">
    <property type="term" value="C:clathrin-coated vesicle"/>
    <property type="evidence" value="ECO:0007669"/>
    <property type="project" value="InterPro"/>
</dbReference>
<feature type="region of interest" description="Disordered" evidence="1">
    <location>
        <begin position="337"/>
        <end position="394"/>
    </location>
</feature>
<accession>A0A2G5B9M6</accession>
<name>A0A2G5B9M6_COERN</name>
<dbReference type="Gene3D" id="1.25.40.90">
    <property type="match status" value="1"/>
</dbReference>
<dbReference type="PANTHER" id="PTHR22951">
    <property type="entry name" value="CLATHRIN ASSEMBLY PROTEIN"/>
    <property type="match status" value="1"/>
</dbReference>
<dbReference type="GO" id="GO:0005545">
    <property type="term" value="F:1-phosphatidylinositol binding"/>
    <property type="evidence" value="ECO:0007669"/>
    <property type="project" value="InterPro"/>
</dbReference>
<dbReference type="InterPro" id="IPR013809">
    <property type="entry name" value="ENTH"/>
</dbReference>
<feature type="compositionally biased region" description="Polar residues" evidence="1">
    <location>
        <begin position="337"/>
        <end position="351"/>
    </location>
</feature>
<gene>
    <name evidence="3" type="ORF">COEREDRAFT_81843</name>
</gene>
<dbReference type="AlphaFoldDB" id="A0A2G5B9M6"/>
<dbReference type="PROSITE" id="PS50942">
    <property type="entry name" value="ENTH"/>
    <property type="match status" value="1"/>
</dbReference>
<dbReference type="Pfam" id="PF07651">
    <property type="entry name" value="ANTH"/>
    <property type="match status" value="1"/>
</dbReference>
<dbReference type="GO" id="GO:0032050">
    <property type="term" value="F:clathrin heavy chain binding"/>
    <property type="evidence" value="ECO:0007669"/>
    <property type="project" value="TreeGrafter"/>
</dbReference>
<dbReference type="GO" id="GO:0048268">
    <property type="term" value="P:clathrin coat assembly"/>
    <property type="evidence" value="ECO:0007669"/>
    <property type="project" value="InterPro"/>
</dbReference>
<reference evidence="3 4" key="1">
    <citation type="journal article" date="2015" name="Genome Biol. Evol.">
        <title>Phylogenomic analyses indicate that early fungi evolved digesting cell walls of algal ancestors of land plants.</title>
        <authorList>
            <person name="Chang Y."/>
            <person name="Wang S."/>
            <person name="Sekimoto S."/>
            <person name="Aerts A.L."/>
            <person name="Choi C."/>
            <person name="Clum A."/>
            <person name="LaButti K.M."/>
            <person name="Lindquist E.A."/>
            <person name="Yee Ngan C."/>
            <person name="Ohm R.A."/>
            <person name="Salamov A.A."/>
            <person name="Grigoriev I.V."/>
            <person name="Spatafora J.W."/>
            <person name="Berbee M.L."/>
        </authorList>
    </citation>
    <scope>NUCLEOTIDE SEQUENCE [LARGE SCALE GENOMIC DNA]</scope>
    <source>
        <strain evidence="3 4">NRRL 1564</strain>
    </source>
</reference>
<feature type="domain" description="ENTH" evidence="2">
    <location>
        <begin position="1"/>
        <end position="127"/>
    </location>
</feature>